<dbReference type="SUPFAM" id="SSF53098">
    <property type="entry name" value="Ribonuclease H-like"/>
    <property type="match status" value="1"/>
</dbReference>
<protein>
    <recommendedName>
        <fullName evidence="1">Transposase IS4-like domain-containing protein</fullName>
    </recommendedName>
</protein>
<dbReference type="PANTHER" id="PTHR37529">
    <property type="entry name" value="TRANSPOSASE INSG FOR INSERTION SEQUENCE ELEMENT IS4-RELATED"/>
    <property type="match status" value="1"/>
</dbReference>
<dbReference type="InterPro" id="IPR047952">
    <property type="entry name" value="Transpos_IS4"/>
</dbReference>
<dbReference type="GO" id="GO:0004803">
    <property type="term" value="F:transposase activity"/>
    <property type="evidence" value="ECO:0007669"/>
    <property type="project" value="InterPro"/>
</dbReference>
<dbReference type="InterPro" id="IPR012337">
    <property type="entry name" value="RNaseH-like_sf"/>
</dbReference>
<sequence>MAYSNARGRLPYELVKLVFDSSTDFGELEKETWYGLHTYITDGTYLQLQDTQAIRSCYPPVERNSMFSQALLQVFIRQGTGQLSQYALGSSKHSELQLVIPMIRELKENDLLLADDLYNTYYHFHLIRSQKAHIIVPGKRERNYTPVKFISPYDEIVEIHKTNKPAYVSKEEWSQLLPRLRLRRISYTYSTKEGDQQGILYTTLLDEQISAIDIVLQYALRWEIEISIREIKTLMDINVLRSKTTEMLEKELGISLAAYNMVRKIIARSADKANFSPKRISFKNALRLVAQFFLTRKGEYSTDALREDMKKLLTIISKHLIPNRKKKRQYPRKTKKGKYQK</sequence>
<accession>A0A5J4R4D9</accession>
<dbReference type="InterPro" id="IPR002559">
    <property type="entry name" value="Transposase_11"/>
</dbReference>
<dbReference type="Pfam" id="PF01609">
    <property type="entry name" value="DDE_Tnp_1"/>
    <property type="match status" value="1"/>
</dbReference>
<evidence type="ECO:0000259" key="1">
    <source>
        <dbReference type="Pfam" id="PF01609"/>
    </source>
</evidence>
<proteinExistence type="predicted"/>
<organism evidence="2">
    <name type="scientific">termite gut metagenome</name>
    <dbReference type="NCBI Taxonomy" id="433724"/>
    <lineage>
        <taxon>unclassified sequences</taxon>
        <taxon>metagenomes</taxon>
        <taxon>organismal metagenomes</taxon>
    </lineage>
</organism>
<gene>
    <name evidence="2" type="ORF">EZS27_022683</name>
</gene>
<dbReference type="PANTHER" id="PTHR37529:SF1">
    <property type="entry name" value="TRANSPOSASE INSG FOR INSERTION SEQUENCE ELEMENT IS4-RELATED"/>
    <property type="match status" value="1"/>
</dbReference>
<dbReference type="GO" id="GO:0006313">
    <property type="term" value="P:DNA transposition"/>
    <property type="evidence" value="ECO:0007669"/>
    <property type="project" value="InterPro"/>
</dbReference>
<feature type="domain" description="Transposase IS4-like" evidence="1">
    <location>
        <begin position="40"/>
        <end position="261"/>
    </location>
</feature>
<dbReference type="AlphaFoldDB" id="A0A5J4R4D9"/>
<dbReference type="NCBIfam" id="NF033592">
    <property type="entry name" value="transpos_IS4_1"/>
    <property type="match status" value="1"/>
</dbReference>
<comment type="caution">
    <text evidence="2">The sequence shown here is derived from an EMBL/GenBank/DDBJ whole genome shotgun (WGS) entry which is preliminary data.</text>
</comment>
<reference evidence="2" key="1">
    <citation type="submission" date="2019-03" db="EMBL/GenBank/DDBJ databases">
        <title>Single cell metagenomics reveals metabolic interactions within the superorganism composed of flagellate Streblomastix strix and complex community of Bacteroidetes bacteria on its surface.</title>
        <authorList>
            <person name="Treitli S.C."/>
            <person name="Kolisko M."/>
            <person name="Husnik F."/>
            <person name="Keeling P."/>
            <person name="Hampl V."/>
        </authorList>
    </citation>
    <scope>NUCLEOTIDE SEQUENCE</scope>
    <source>
        <strain evidence="2">STM</strain>
    </source>
</reference>
<evidence type="ECO:0000313" key="2">
    <source>
        <dbReference type="EMBL" id="KAA6328415.1"/>
    </source>
</evidence>
<dbReference type="GO" id="GO:0003677">
    <property type="term" value="F:DNA binding"/>
    <property type="evidence" value="ECO:0007669"/>
    <property type="project" value="InterPro"/>
</dbReference>
<name>A0A5J4R4D9_9ZZZZ</name>
<dbReference type="EMBL" id="SNRY01001823">
    <property type="protein sequence ID" value="KAA6328415.1"/>
    <property type="molecule type" value="Genomic_DNA"/>
</dbReference>